<dbReference type="Gene3D" id="3.40.50.300">
    <property type="entry name" value="P-loop containing nucleotide triphosphate hydrolases"/>
    <property type="match status" value="1"/>
</dbReference>
<proteinExistence type="predicted"/>
<dbReference type="GO" id="GO:0051782">
    <property type="term" value="P:negative regulation of cell division"/>
    <property type="evidence" value="ECO:0007669"/>
    <property type="project" value="TreeGrafter"/>
</dbReference>
<evidence type="ECO:0000313" key="2">
    <source>
        <dbReference type="Proteomes" id="UP000231693"/>
    </source>
</evidence>
<dbReference type="OrthoDB" id="3252838at2"/>
<dbReference type="NCBIfam" id="TIGR03815">
    <property type="entry name" value="CpaE_hom_Actino"/>
    <property type="match status" value="1"/>
</dbReference>
<dbReference type="Proteomes" id="UP000231693">
    <property type="component" value="Unassembled WGS sequence"/>
</dbReference>
<dbReference type="RefSeq" id="WP_100421915.1">
    <property type="nucleotide sequence ID" value="NZ_BOOX01000003.1"/>
</dbReference>
<dbReference type="EMBL" id="PGFE01000001">
    <property type="protein sequence ID" value="PJJ77556.1"/>
    <property type="molecule type" value="Genomic_DNA"/>
</dbReference>
<dbReference type="InterPro" id="IPR027417">
    <property type="entry name" value="P-loop_NTPase"/>
</dbReference>
<accession>A0A2M9D025</accession>
<protein>
    <submittedName>
        <fullName evidence="1">Secretion/DNA translocation related CpaE-like protein</fullName>
    </submittedName>
</protein>
<organism evidence="1 2">
    <name type="scientific">Sediminihabitans luteus</name>
    <dbReference type="NCBI Taxonomy" id="1138585"/>
    <lineage>
        <taxon>Bacteria</taxon>
        <taxon>Bacillati</taxon>
        <taxon>Actinomycetota</taxon>
        <taxon>Actinomycetes</taxon>
        <taxon>Micrococcales</taxon>
        <taxon>Cellulomonadaceae</taxon>
        <taxon>Sediminihabitans</taxon>
    </lineage>
</organism>
<dbReference type="AlphaFoldDB" id="A0A2M9D025"/>
<dbReference type="PANTHER" id="PTHR43384">
    <property type="entry name" value="SEPTUM SITE-DETERMINING PROTEIN MIND HOMOLOG, CHLOROPLASTIC-RELATED"/>
    <property type="match status" value="1"/>
</dbReference>
<dbReference type="InterPro" id="IPR050625">
    <property type="entry name" value="ParA/MinD_ATPase"/>
</dbReference>
<name>A0A2M9D025_9CELL</name>
<dbReference type="GO" id="GO:0009898">
    <property type="term" value="C:cytoplasmic side of plasma membrane"/>
    <property type="evidence" value="ECO:0007669"/>
    <property type="project" value="TreeGrafter"/>
</dbReference>
<comment type="caution">
    <text evidence="1">The sequence shown here is derived from an EMBL/GenBank/DDBJ whole genome shotgun (WGS) entry which is preliminary data.</text>
</comment>
<reference evidence="1 2" key="1">
    <citation type="submission" date="2017-11" db="EMBL/GenBank/DDBJ databases">
        <title>Genomic Encyclopedia of Archaeal and Bacterial Type Strains, Phase II (KMG-II): From Individual Species to Whole Genera.</title>
        <authorList>
            <person name="Goeker M."/>
        </authorList>
    </citation>
    <scope>NUCLEOTIDE SEQUENCE [LARGE SCALE GENOMIC DNA]</scope>
    <source>
        <strain evidence="1 2">DSM 25478</strain>
    </source>
</reference>
<dbReference type="PANTHER" id="PTHR43384:SF11">
    <property type="entry name" value="SEPTUM SITE DETERMINING PROTEIN"/>
    <property type="match status" value="1"/>
</dbReference>
<gene>
    <name evidence="1" type="ORF">CLV28_0777</name>
</gene>
<dbReference type="GO" id="GO:0005524">
    <property type="term" value="F:ATP binding"/>
    <property type="evidence" value="ECO:0007669"/>
    <property type="project" value="TreeGrafter"/>
</dbReference>
<sequence length="263" mass="26077">MPTTIDQPLAAAAGAAPPPGRAVAVVGACGGAGATTVATAVAHAVRRAGHAGVLVDLDGGGGGVDVHVGIEDEPGARWPELGDVRGEISGAELAAALPRWRGTPVLSADRHRPRRLDAEVLVDVLRALARAHDVTVLDAGRGAAPSDVLARCSAVVLVVPADLRGVAGAIAALATLSDAGAGVAGTVVRGVRGGVHPVEVEDVLQVPTLCAVPDDRRLGRNAAAAPALGRRSTLGRLAHALGTGPVGARLGLDGPARLAPTPW</sequence>
<dbReference type="GO" id="GO:0005829">
    <property type="term" value="C:cytosol"/>
    <property type="evidence" value="ECO:0007669"/>
    <property type="project" value="TreeGrafter"/>
</dbReference>
<dbReference type="InterPro" id="IPR022521">
    <property type="entry name" value="Rv3660c"/>
</dbReference>
<keyword evidence="2" id="KW-1185">Reference proteome</keyword>
<dbReference type="SUPFAM" id="SSF52540">
    <property type="entry name" value="P-loop containing nucleoside triphosphate hydrolases"/>
    <property type="match status" value="1"/>
</dbReference>
<dbReference type="GO" id="GO:0016887">
    <property type="term" value="F:ATP hydrolysis activity"/>
    <property type="evidence" value="ECO:0007669"/>
    <property type="project" value="TreeGrafter"/>
</dbReference>
<evidence type="ECO:0000313" key="1">
    <source>
        <dbReference type="EMBL" id="PJJ77556.1"/>
    </source>
</evidence>